<evidence type="ECO:0000259" key="1">
    <source>
        <dbReference type="Pfam" id="PF05685"/>
    </source>
</evidence>
<dbReference type="EMBL" id="FRXN01000001">
    <property type="protein sequence ID" value="SHO59616.1"/>
    <property type="molecule type" value="Genomic_DNA"/>
</dbReference>
<sequence length="201" mass="22994">MKGEEKSNLVKEPDMEYGNYSYADYLTWQIDDMVELIRGKVYKWAAAAPGLSHQKVSVRLTNKIFDYLKGKPCQVFHAPFDVRLPIKSNKNNQIHTVLQPDISVICDESKLDEDGCLGAPDLVVEILSPGNNKKELRLKYEVYEESGVQEYWVIHPVEQTLLIYRLIDGKYQASRLFVSGDIVKSDCIEGFEVNLVEIFES</sequence>
<proteinExistence type="predicted"/>
<dbReference type="Proteomes" id="UP000184609">
    <property type="component" value="Unassembled WGS sequence"/>
</dbReference>
<dbReference type="InterPro" id="IPR011335">
    <property type="entry name" value="Restrct_endonuc-II-like"/>
</dbReference>
<dbReference type="Gene3D" id="3.90.1570.10">
    <property type="entry name" value="tt1808, chain A"/>
    <property type="match status" value="1"/>
</dbReference>
<accession>A0A1M7Z4L2</accession>
<feature type="domain" description="Putative restriction endonuclease" evidence="1">
    <location>
        <begin position="24"/>
        <end position="194"/>
    </location>
</feature>
<dbReference type="CDD" id="cd06260">
    <property type="entry name" value="DUF820-like"/>
    <property type="match status" value="1"/>
</dbReference>
<evidence type="ECO:0000313" key="3">
    <source>
        <dbReference type="Proteomes" id="UP000184609"/>
    </source>
</evidence>
<gene>
    <name evidence="2" type="ORF">SAMN04488108_0252</name>
</gene>
<dbReference type="PANTHER" id="PTHR34107:SF4">
    <property type="entry name" value="SLL1222 PROTEIN"/>
    <property type="match status" value="1"/>
</dbReference>
<keyword evidence="2" id="KW-0255">Endonuclease</keyword>
<organism evidence="2 3">
    <name type="scientific">Algoriphagus zhangzhouensis</name>
    <dbReference type="NCBI Taxonomy" id="1073327"/>
    <lineage>
        <taxon>Bacteria</taxon>
        <taxon>Pseudomonadati</taxon>
        <taxon>Bacteroidota</taxon>
        <taxon>Cytophagia</taxon>
        <taxon>Cytophagales</taxon>
        <taxon>Cyclobacteriaceae</taxon>
        <taxon>Algoriphagus</taxon>
    </lineage>
</organism>
<dbReference type="SUPFAM" id="SSF52980">
    <property type="entry name" value="Restriction endonuclease-like"/>
    <property type="match status" value="1"/>
</dbReference>
<dbReference type="RefSeq" id="WP_073569937.1">
    <property type="nucleotide sequence ID" value="NZ_FRXN01000001.1"/>
</dbReference>
<protein>
    <submittedName>
        <fullName evidence="2">Endonuclease, Uma2 family (Restriction endonuclease fold)</fullName>
    </submittedName>
</protein>
<keyword evidence="2" id="KW-0540">Nuclease</keyword>
<dbReference type="InterPro" id="IPR012296">
    <property type="entry name" value="Nuclease_put_TT1808"/>
</dbReference>
<name>A0A1M7Z4L2_9BACT</name>
<reference evidence="3" key="1">
    <citation type="submission" date="2016-12" db="EMBL/GenBank/DDBJ databases">
        <authorList>
            <person name="Varghese N."/>
            <person name="Submissions S."/>
        </authorList>
    </citation>
    <scope>NUCLEOTIDE SEQUENCE [LARGE SCALE GENOMIC DNA]</scope>
    <source>
        <strain evidence="3">DSM 25035</strain>
    </source>
</reference>
<keyword evidence="3" id="KW-1185">Reference proteome</keyword>
<dbReference type="GO" id="GO:0004519">
    <property type="term" value="F:endonuclease activity"/>
    <property type="evidence" value="ECO:0007669"/>
    <property type="project" value="UniProtKB-KW"/>
</dbReference>
<dbReference type="Pfam" id="PF05685">
    <property type="entry name" value="Uma2"/>
    <property type="match status" value="1"/>
</dbReference>
<keyword evidence="2" id="KW-0378">Hydrolase</keyword>
<evidence type="ECO:0000313" key="2">
    <source>
        <dbReference type="EMBL" id="SHO59616.1"/>
    </source>
</evidence>
<dbReference type="PANTHER" id="PTHR34107">
    <property type="entry name" value="SLL0198 PROTEIN-RELATED"/>
    <property type="match status" value="1"/>
</dbReference>
<dbReference type="STRING" id="1073327.SAMN04488108_0252"/>
<dbReference type="InterPro" id="IPR008538">
    <property type="entry name" value="Uma2"/>
</dbReference>
<dbReference type="AlphaFoldDB" id="A0A1M7Z4L2"/>
<dbReference type="OrthoDB" id="9808428at2"/>